<reference evidence="1" key="1">
    <citation type="submission" date="2022-07" db="EMBL/GenBank/DDBJ databases">
        <authorList>
            <person name="Kouya T."/>
            <person name="Ishiyama Y."/>
        </authorList>
    </citation>
    <scope>NUCLEOTIDE SEQUENCE</scope>
    <source>
        <strain evidence="1">WR16-4</strain>
    </source>
</reference>
<proteinExistence type="predicted"/>
<reference evidence="1" key="2">
    <citation type="journal article" date="2023" name="PLoS ONE">
        <title>Philodulcilactobacillus myokoensis gen. nov., sp. nov., a fructophilic, acidophilic, and agar-phobic lactic acid bacterium isolated from fermented vegetable extracts.</title>
        <authorList>
            <person name="Kouya T."/>
            <person name="Ishiyama Y."/>
            <person name="Ohashi S."/>
            <person name="Kumakubo R."/>
            <person name="Yamazaki T."/>
            <person name="Otaki T."/>
        </authorList>
    </citation>
    <scope>NUCLEOTIDE SEQUENCE</scope>
    <source>
        <strain evidence="1">WR16-4</strain>
    </source>
</reference>
<keyword evidence="2" id="KW-1185">Reference proteome</keyword>
<evidence type="ECO:0000313" key="2">
    <source>
        <dbReference type="Proteomes" id="UP001144204"/>
    </source>
</evidence>
<name>A0A9W6B4M8_9LACO</name>
<protein>
    <submittedName>
        <fullName evidence="1">Uncharacterized protein</fullName>
    </submittedName>
</protein>
<dbReference type="AlphaFoldDB" id="A0A9W6B4M8"/>
<gene>
    <name evidence="1" type="ORF">WR164_14530</name>
</gene>
<organism evidence="1 2">
    <name type="scientific">Philodulcilactobacillus myokoensis</name>
    <dbReference type="NCBI Taxonomy" id="2929573"/>
    <lineage>
        <taxon>Bacteria</taxon>
        <taxon>Bacillati</taxon>
        <taxon>Bacillota</taxon>
        <taxon>Bacilli</taxon>
        <taxon>Lactobacillales</taxon>
        <taxon>Lactobacillaceae</taxon>
        <taxon>Philodulcilactobacillus</taxon>
    </lineage>
</organism>
<dbReference type="EMBL" id="BRPL01000004">
    <property type="protein sequence ID" value="GLB47474.1"/>
    <property type="molecule type" value="Genomic_DNA"/>
</dbReference>
<dbReference type="Proteomes" id="UP001144204">
    <property type="component" value="Unassembled WGS sequence"/>
</dbReference>
<evidence type="ECO:0000313" key="1">
    <source>
        <dbReference type="EMBL" id="GLB47474.1"/>
    </source>
</evidence>
<accession>A0A9W6B4M8</accession>
<sequence length="53" mass="6215">MENRKNNVLAPLLFFSLVPLSELVFYFLSDDSFLLQISDRLHITETNILVQLF</sequence>
<comment type="caution">
    <text evidence="1">The sequence shown here is derived from an EMBL/GenBank/DDBJ whole genome shotgun (WGS) entry which is preliminary data.</text>
</comment>